<dbReference type="HOGENOM" id="CLU_1998726_0_0_2"/>
<keyword evidence="2" id="KW-1185">Reference proteome</keyword>
<evidence type="ECO:0000313" key="2">
    <source>
        <dbReference type="Proteomes" id="UP000000262"/>
    </source>
</evidence>
<dbReference type="KEGG" id="iho:Igni_0939"/>
<dbReference type="STRING" id="453591.Igni_0939"/>
<proteinExistence type="predicted"/>
<reference evidence="1 2" key="1">
    <citation type="journal article" date="2008" name="Genome Biol.">
        <title>A genomic analysis of the archaeal system Ignicoccus hospitalis-Nanoarchaeum equitans.</title>
        <authorList>
            <person name="Podar M."/>
            <person name="Anderson I."/>
            <person name="Makarova K.S."/>
            <person name="Elkins J.G."/>
            <person name="Ivanova N."/>
            <person name="Wall M.A."/>
            <person name="Lykidis A."/>
            <person name="Mavromatis K."/>
            <person name="Sun H."/>
            <person name="Hudson M.E."/>
            <person name="Chen W."/>
            <person name="Deciu C."/>
            <person name="Hutchison D."/>
            <person name="Eads J.R."/>
            <person name="Anderson A."/>
            <person name="Fernandes F."/>
            <person name="Szeto E."/>
            <person name="Lapidus A."/>
            <person name="Kyrpides N.C."/>
            <person name="Saier M.H.Jr."/>
            <person name="Richardson P.M."/>
            <person name="Rachel R."/>
            <person name="Huber H."/>
            <person name="Eisen J.A."/>
            <person name="Koonin E.V."/>
            <person name="Keller M."/>
            <person name="Stetter K.O."/>
        </authorList>
    </citation>
    <scope>NUCLEOTIDE SEQUENCE [LARGE SCALE GENOMIC DNA]</scope>
    <source>
        <strain evidence="2">KIN4/I / DSM 18386 / JCM 14125</strain>
    </source>
</reference>
<dbReference type="RefSeq" id="WP_012123083.1">
    <property type="nucleotide sequence ID" value="NC_009776.1"/>
</dbReference>
<dbReference type="eggNOG" id="arCOG08851">
    <property type="taxonomic scope" value="Archaea"/>
</dbReference>
<accession>A8AB17</accession>
<name>A8AB17_IGNH4</name>
<organism evidence="1 2">
    <name type="scientific">Ignicoccus hospitalis (strain KIN4/I / DSM 18386 / JCM 14125)</name>
    <dbReference type="NCBI Taxonomy" id="453591"/>
    <lineage>
        <taxon>Archaea</taxon>
        <taxon>Thermoproteota</taxon>
        <taxon>Thermoprotei</taxon>
        <taxon>Desulfurococcales</taxon>
        <taxon>Desulfurococcaceae</taxon>
        <taxon>Ignicoccus</taxon>
    </lineage>
</organism>
<gene>
    <name evidence="1" type="ordered locus">Igni_0939</name>
</gene>
<sequence length="124" mass="14079">MSREALAKRMARAFKALGFFIFEADELPDVKEVLEEAKLHETLRVVKLGDVDLRIKNLEFVTSYYMVTLDLESCLNSCKDDECLKACAEEKKEAVARALLEVKGQKPQDLSSLLKRLREGSRGQ</sequence>
<protein>
    <submittedName>
        <fullName evidence="1">Uncharacterized protein</fullName>
    </submittedName>
</protein>
<evidence type="ECO:0000313" key="1">
    <source>
        <dbReference type="EMBL" id="ABU82119.1"/>
    </source>
</evidence>
<dbReference type="AlphaFoldDB" id="A8AB17"/>
<dbReference type="GeneID" id="5562354"/>
<dbReference type="Proteomes" id="UP000000262">
    <property type="component" value="Chromosome"/>
</dbReference>
<dbReference type="EMBL" id="CP000816">
    <property type="protein sequence ID" value="ABU82119.1"/>
    <property type="molecule type" value="Genomic_DNA"/>
</dbReference>